<dbReference type="EMBL" id="ML213506">
    <property type="protein sequence ID" value="TFK54384.1"/>
    <property type="molecule type" value="Genomic_DNA"/>
</dbReference>
<sequence>MQRRCSAAYREASDSLWNDSERLLGEVGVREKPGDNGKIHTNLNIARRAMPRIRSLSHRAWESEQTARKCVFGALRHVGGTQFKRSISVSELFLDMATTMRRLQQPDLSDQVTGNSAQHSPFGSEVSRPPSHSRSTIPLGVLPVVPIIATAAHRVHAQGTHTHQSPPPSLVSGSLHVTHHPPDPLPLSAHLHPSSATTPATQVLCCEETMGLVEGVRYRAVGAMHALWMSTRCRRWVAESGFLFMFDVLVPEFPLENKAVVCLPTSPRVYRELSDSARDEQPQIHSLRVCATSTRSATACKVSLPWTSHSSSTKGLVPCFVDGCEGWGNEGYDIIWTDRVARTWSHGLGGSGFGVAYAMWSRCAHNAVRALCGTLKTRRDLKVINDSGSAQG</sequence>
<reference evidence="2 3" key="1">
    <citation type="journal article" date="2019" name="Nat. Ecol. Evol.">
        <title>Megaphylogeny resolves global patterns of mushroom evolution.</title>
        <authorList>
            <person name="Varga T."/>
            <person name="Krizsan K."/>
            <person name="Foldi C."/>
            <person name="Dima B."/>
            <person name="Sanchez-Garcia M."/>
            <person name="Sanchez-Ramirez S."/>
            <person name="Szollosi G.J."/>
            <person name="Szarkandi J.G."/>
            <person name="Papp V."/>
            <person name="Albert L."/>
            <person name="Andreopoulos W."/>
            <person name="Angelini C."/>
            <person name="Antonin V."/>
            <person name="Barry K.W."/>
            <person name="Bougher N.L."/>
            <person name="Buchanan P."/>
            <person name="Buyck B."/>
            <person name="Bense V."/>
            <person name="Catcheside P."/>
            <person name="Chovatia M."/>
            <person name="Cooper J."/>
            <person name="Damon W."/>
            <person name="Desjardin D."/>
            <person name="Finy P."/>
            <person name="Geml J."/>
            <person name="Haridas S."/>
            <person name="Hughes K."/>
            <person name="Justo A."/>
            <person name="Karasinski D."/>
            <person name="Kautmanova I."/>
            <person name="Kiss B."/>
            <person name="Kocsube S."/>
            <person name="Kotiranta H."/>
            <person name="LaButti K.M."/>
            <person name="Lechner B.E."/>
            <person name="Liimatainen K."/>
            <person name="Lipzen A."/>
            <person name="Lukacs Z."/>
            <person name="Mihaltcheva S."/>
            <person name="Morgado L.N."/>
            <person name="Niskanen T."/>
            <person name="Noordeloos M.E."/>
            <person name="Ohm R.A."/>
            <person name="Ortiz-Santana B."/>
            <person name="Ovrebo C."/>
            <person name="Racz N."/>
            <person name="Riley R."/>
            <person name="Savchenko A."/>
            <person name="Shiryaev A."/>
            <person name="Soop K."/>
            <person name="Spirin V."/>
            <person name="Szebenyi C."/>
            <person name="Tomsovsky M."/>
            <person name="Tulloss R.E."/>
            <person name="Uehling J."/>
            <person name="Grigoriev I.V."/>
            <person name="Vagvolgyi C."/>
            <person name="Papp T."/>
            <person name="Martin F.M."/>
            <person name="Miettinen O."/>
            <person name="Hibbett D.S."/>
            <person name="Nagy L.G."/>
        </authorList>
    </citation>
    <scope>NUCLEOTIDE SEQUENCE [LARGE SCALE GENOMIC DNA]</scope>
    <source>
        <strain evidence="2 3">OMC1185</strain>
    </source>
</reference>
<feature type="region of interest" description="Disordered" evidence="1">
    <location>
        <begin position="155"/>
        <end position="186"/>
    </location>
</feature>
<feature type="compositionally biased region" description="Polar residues" evidence="1">
    <location>
        <begin position="107"/>
        <end position="121"/>
    </location>
</feature>
<organism evidence="2 3">
    <name type="scientific">Heliocybe sulcata</name>
    <dbReference type="NCBI Taxonomy" id="5364"/>
    <lineage>
        <taxon>Eukaryota</taxon>
        <taxon>Fungi</taxon>
        <taxon>Dikarya</taxon>
        <taxon>Basidiomycota</taxon>
        <taxon>Agaricomycotina</taxon>
        <taxon>Agaricomycetes</taxon>
        <taxon>Gloeophyllales</taxon>
        <taxon>Gloeophyllaceae</taxon>
        <taxon>Heliocybe</taxon>
    </lineage>
</organism>
<proteinExistence type="predicted"/>
<evidence type="ECO:0000256" key="1">
    <source>
        <dbReference type="SAM" id="MobiDB-lite"/>
    </source>
</evidence>
<dbReference type="AlphaFoldDB" id="A0A5C3N9M9"/>
<dbReference type="Proteomes" id="UP000305948">
    <property type="component" value="Unassembled WGS sequence"/>
</dbReference>
<accession>A0A5C3N9M9</accession>
<keyword evidence="3" id="KW-1185">Reference proteome</keyword>
<evidence type="ECO:0000313" key="3">
    <source>
        <dbReference type="Proteomes" id="UP000305948"/>
    </source>
</evidence>
<name>A0A5C3N9M9_9AGAM</name>
<evidence type="ECO:0000313" key="2">
    <source>
        <dbReference type="EMBL" id="TFK54384.1"/>
    </source>
</evidence>
<feature type="region of interest" description="Disordered" evidence="1">
    <location>
        <begin position="107"/>
        <end position="135"/>
    </location>
</feature>
<gene>
    <name evidence="2" type="ORF">OE88DRAFT_1642916</name>
</gene>
<protein>
    <submittedName>
        <fullName evidence="2">Uncharacterized protein</fullName>
    </submittedName>
</protein>